<organism evidence="1 2">
    <name type="scientific">Staphylococcus pseudintermedius</name>
    <dbReference type="NCBI Taxonomy" id="283734"/>
    <lineage>
        <taxon>Bacteria</taxon>
        <taxon>Bacillati</taxon>
        <taxon>Bacillota</taxon>
        <taxon>Bacilli</taxon>
        <taxon>Bacillales</taxon>
        <taxon>Staphylococcaceae</taxon>
        <taxon>Staphylococcus</taxon>
        <taxon>Staphylococcus intermedius group</taxon>
    </lineage>
</organism>
<evidence type="ECO:0000313" key="2">
    <source>
        <dbReference type="Proteomes" id="UP000246800"/>
    </source>
</evidence>
<accession>A0A317YT38</accession>
<comment type="caution">
    <text evidence="1">The sequence shown here is derived from an EMBL/GenBank/DDBJ whole genome shotgun (WGS) entry which is preliminary data.</text>
</comment>
<dbReference type="AlphaFoldDB" id="A0A317YT38"/>
<reference evidence="1 2" key="1">
    <citation type="journal article" date="2018" name="Vet. Microbiol.">
        <title>Clonal diversity and geographic distribution of methicillin-resistant Staphylococcus pseudintermedius from Australian animals: Discovery of novel sequence types.</title>
        <authorList>
            <person name="Worthing K.A."/>
            <person name="Abraham S."/>
            <person name="Coombs G.W."/>
            <person name="Pang S."/>
            <person name="Saputra S."/>
            <person name="Jordan D."/>
            <person name="Trott D.J."/>
            <person name="Norris J.M."/>
        </authorList>
    </citation>
    <scope>NUCLEOTIDE SEQUENCE [LARGE SCALE GENOMIC DNA]</scope>
    <source>
        <strain evidence="1 2">ST525 1</strain>
    </source>
</reference>
<protein>
    <submittedName>
        <fullName evidence="1">Uncharacterized protein</fullName>
    </submittedName>
</protein>
<name>A0A317YT38_STAPS</name>
<gene>
    <name evidence="1" type="ORF">DD902_05290</name>
</gene>
<dbReference type="Proteomes" id="UP000246800">
    <property type="component" value="Unassembled WGS sequence"/>
</dbReference>
<proteinExistence type="predicted"/>
<dbReference type="EMBL" id="QEIT01000026">
    <property type="protein sequence ID" value="PWZ75457.1"/>
    <property type="molecule type" value="Genomic_DNA"/>
</dbReference>
<evidence type="ECO:0000313" key="1">
    <source>
        <dbReference type="EMBL" id="PWZ75457.1"/>
    </source>
</evidence>
<dbReference type="RefSeq" id="WP_110179229.1">
    <property type="nucleotide sequence ID" value="NZ_QEIT01000026.1"/>
</dbReference>
<sequence length="65" mass="7633">MQKSKAIKELFKIQDTEDKFKIIKNYDLKIKGFSNITIDLLEQNEKYISNQIATTQNINKITNII</sequence>